<dbReference type="PANTHER" id="PTHR12151:SF8">
    <property type="entry name" value="THIOREDOXIN DOMAIN-CONTAINING PROTEIN"/>
    <property type="match status" value="1"/>
</dbReference>
<dbReference type="Gene3D" id="3.40.30.10">
    <property type="entry name" value="Glutaredoxin"/>
    <property type="match status" value="1"/>
</dbReference>
<keyword evidence="3" id="KW-0812">Transmembrane</keyword>
<gene>
    <name evidence="5" type="ORF">METZ01_LOCUS19988</name>
</gene>
<evidence type="ECO:0000259" key="4">
    <source>
        <dbReference type="PROSITE" id="PS51352"/>
    </source>
</evidence>
<evidence type="ECO:0000256" key="1">
    <source>
        <dbReference type="ARBA" id="ARBA00010996"/>
    </source>
</evidence>
<evidence type="ECO:0000313" key="5">
    <source>
        <dbReference type="EMBL" id="SUZ67134.1"/>
    </source>
</evidence>
<reference evidence="5" key="1">
    <citation type="submission" date="2018-05" db="EMBL/GenBank/DDBJ databases">
        <authorList>
            <person name="Lanie J.A."/>
            <person name="Ng W.-L."/>
            <person name="Kazmierczak K.M."/>
            <person name="Andrzejewski T.M."/>
            <person name="Davidsen T.M."/>
            <person name="Wayne K.J."/>
            <person name="Tettelin H."/>
            <person name="Glass J.I."/>
            <person name="Rusch D."/>
            <person name="Podicherti R."/>
            <person name="Tsui H.-C.T."/>
            <person name="Winkler M.E."/>
        </authorList>
    </citation>
    <scope>NUCLEOTIDE SEQUENCE</scope>
</reference>
<dbReference type="EMBL" id="UINC01001004">
    <property type="protein sequence ID" value="SUZ67134.1"/>
    <property type="molecule type" value="Genomic_DNA"/>
</dbReference>
<dbReference type="InterPro" id="IPR036249">
    <property type="entry name" value="Thioredoxin-like_sf"/>
</dbReference>
<keyword evidence="3" id="KW-0472">Membrane</keyword>
<comment type="similarity">
    <text evidence="1">Belongs to the SCO1/2 family.</text>
</comment>
<keyword evidence="2" id="KW-0186">Copper</keyword>
<dbReference type="PROSITE" id="PS51352">
    <property type="entry name" value="THIOREDOXIN_2"/>
    <property type="match status" value="1"/>
</dbReference>
<keyword evidence="3" id="KW-1133">Transmembrane helix</keyword>
<dbReference type="InterPro" id="IPR003782">
    <property type="entry name" value="SCO1/SenC"/>
</dbReference>
<protein>
    <recommendedName>
        <fullName evidence="4">Thioredoxin domain-containing protein</fullName>
    </recommendedName>
</protein>
<dbReference type="PANTHER" id="PTHR12151">
    <property type="entry name" value="ELECTRON TRANSPORT PROTIN SCO1/SENC FAMILY MEMBER"/>
    <property type="match status" value="1"/>
</dbReference>
<feature type="domain" description="Thioredoxin" evidence="4">
    <location>
        <begin position="28"/>
        <end position="200"/>
    </location>
</feature>
<organism evidence="5">
    <name type="scientific">marine metagenome</name>
    <dbReference type="NCBI Taxonomy" id="408172"/>
    <lineage>
        <taxon>unclassified sequences</taxon>
        <taxon>metagenomes</taxon>
        <taxon>ecological metagenomes</taxon>
    </lineage>
</organism>
<dbReference type="Pfam" id="PF02630">
    <property type="entry name" value="SCO1-SenC"/>
    <property type="match status" value="1"/>
</dbReference>
<evidence type="ECO:0000256" key="2">
    <source>
        <dbReference type="ARBA" id="ARBA00023008"/>
    </source>
</evidence>
<dbReference type="CDD" id="cd02968">
    <property type="entry name" value="SCO"/>
    <property type="match status" value="1"/>
</dbReference>
<dbReference type="AlphaFoldDB" id="A0A381PKK8"/>
<evidence type="ECO:0000256" key="3">
    <source>
        <dbReference type="SAM" id="Phobius"/>
    </source>
</evidence>
<sequence>MVFLLSDFSYSQILKKEFPGEGTVDIVENLGSPILLESEFLNEDGEKVVLKDFFSKDIPTIITLNYFECPMLCSLVLNGLGDSLKSLSLEAGNDYQIITIDINPHETYQLAHQKKKNYVQKYNIDNLDQNWSFLTGTNENIKKITNSIGFLYYYDRIRDEYMHPAALAVVNPDGIISRYLYGIQFPEKDLKLALLEAAEGKIGSTLDRIILYCYHYDPYKNTYTLFATNIMRIGGILTLIFIGLMLFNFWRKDHNLVGD</sequence>
<feature type="transmembrane region" description="Helical" evidence="3">
    <location>
        <begin position="230"/>
        <end position="250"/>
    </location>
</feature>
<dbReference type="InterPro" id="IPR013766">
    <property type="entry name" value="Thioredoxin_domain"/>
</dbReference>
<name>A0A381PKK8_9ZZZZ</name>
<dbReference type="SUPFAM" id="SSF52833">
    <property type="entry name" value="Thioredoxin-like"/>
    <property type="match status" value="1"/>
</dbReference>
<proteinExistence type="inferred from homology"/>
<accession>A0A381PKK8</accession>